<evidence type="ECO:0000259" key="1">
    <source>
        <dbReference type="Pfam" id="PF00534"/>
    </source>
</evidence>
<dbReference type="Pfam" id="PF00534">
    <property type="entry name" value="Glycos_transf_1"/>
    <property type="match status" value="1"/>
</dbReference>
<name>A0A923LAJ0_9FIRM</name>
<gene>
    <name evidence="3" type="ORF">H8S44_02975</name>
</gene>
<feature type="domain" description="Glycosyltransferase subfamily 4-like N-terminal" evidence="2">
    <location>
        <begin position="28"/>
        <end position="141"/>
    </location>
</feature>
<accession>A0A923LAJ0</accession>
<dbReference type="PANTHER" id="PTHR12526">
    <property type="entry name" value="GLYCOSYLTRANSFERASE"/>
    <property type="match status" value="1"/>
</dbReference>
<protein>
    <submittedName>
        <fullName evidence="3">Glycosyltransferase family 4 protein</fullName>
    </submittedName>
</protein>
<dbReference type="Proteomes" id="UP000649345">
    <property type="component" value="Unassembled WGS sequence"/>
</dbReference>
<organism evidence="3 4">
    <name type="scientific">Anaerosacchariphilus hominis</name>
    <dbReference type="NCBI Taxonomy" id="2763017"/>
    <lineage>
        <taxon>Bacteria</taxon>
        <taxon>Bacillati</taxon>
        <taxon>Bacillota</taxon>
        <taxon>Clostridia</taxon>
        <taxon>Lachnospirales</taxon>
        <taxon>Lachnospiraceae</taxon>
        <taxon>Anaerosacchariphilus</taxon>
    </lineage>
</organism>
<dbReference type="SUPFAM" id="SSF53756">
    <property type="entry name" value="UDP-Glycosyltransferase/glycogen phosphorylase"/>
    <property type="match status" value="1"/>
</dbReference>
<dbReference type="Gene3D" id="3.40.50.2000">
    <property type="entry name" value="Glycogen Phosphorylase B"/>
    <property type="match status" value="2"/>
</dbReference>
<dbReference type="RefSeq" id="WP_186873324.1">
    <property type="nucleotide sequence ID" value="NZ_JACOOR010000002.1"/>
</dbReference>
<dbReference type="AlphaFoldDB" id="A0A923LAJ0"/>
<sequence length="367" mass="42337">MKRVVIITNIPAPYRVELFDYLQKHTEAYEIHIVYASRNEDNRSWHIDEAKMRNSHFLDSYTIKIPRRYDTKYIHISKGVAKLLDELKPDLVVGSEYNPTILQAVHYCSRKKIPYVSWTDGTLHSERNIGRLQRKFRHYVISHGAAYLASSTRSREAQIAYGARAEKCFVSLLTVDVAQYRVEPENRQANRLLCVGSLIERKGIDLLLRALNGMEEPWELALAGGGSEEEALRSLAQELGIGERVHFLGYLSREELKREYAKSGIFVLPTREDCYALVILEAMCAGLPIVSSIYADGAYDMIENGENGVLVDPYQEEEFRTCLRELLQQPEKAEKMGQKSLDLLDKFRFEQVSKGFWDVFDYVLRRR</sequence>
<dbReference type="CDD" id="cd03801">
    <property type="entry name" value="GT4_PimA-like"/>
    <property type="match status" value="1"/>
</dbReference>
<evidence type="ECO:0000313" key="3">
    <source>
        <dbReference type="EMBL" id="MBC5658737.1"/>
    </source>
</evidence>
<evidence type="ECO:0000259" key="2">
    <source>
        <dbReference type="Pfam" id="PF13477"/>
    </source>
</evidence>
<proteinExistence type="predicted"/>
<feature type="domain" description="Glycosyl transferase family 1" evidence="1">
    <location>
        <begin position="183"/>
        <end position="339"/>
    </location>
</feature>
<dbReference type="Pfam" id="PF13477">
    <property type="entry name" value="Glyco_trans_4_2"/>
    <property type="match status" value="1"/>
</dbReference>
<reference evidence="3" key="1">
    <citation type="submission" date="2020-08" db="EMBL/GenBank/DDBJ databases">
        <title>Genome public.</title>
        <authorList>
            <person name="Liu C."/>
            <person name="Sun Q."/>
        </authorList>
    </citation>
    <scope>NUCLEOTIDE SEQUENCE</scope>
    <source>
        <strain evidence="3">NSJ-68</strain>
    </source>
</reference>
<dbReference type="InterPro" id="IPR001296">
    <property type="entry name" value="Glyco_trans_1"/>
</dbReference>
<dbReference type="GO" id="GO:0016757">
    <property type="term" value="F:glycosyltransferase activity"/>
    <property type="evidence" value="ECO:0007669"/>
    <property type="project" value="InterPro"/>
</dbReference>
<dbReference type="EMBL" id="JACOOR010000002">
    <property type="protein sequence ID" value="MBC5658737.1"/>
    <property type="molecule type" value="Genomic_DNA"/>
</dbReference>
<keyword evidence="4" id="KW-1185">Reference proteome</keyword>
<dbReference type="InterPro" id="IPR028098">
    <property type="entry name" value="Glyco_trans_4-like_N"/>
</dbReference>
<dbReference type="PANTHER" id="PTHR12526:SF623">
    <property type="entry name" value="WABG"/>
    <property type="match status" value="1"/>
</dbReference>
<comment type="caution">
    <text evidence="3">The sequence shown here is derived from an EMBL/GenBank/DDBJ whole genome shotgun (WGS) entry which is preliminary data.</text>
</comment>
<evidence type="ECO:0000313" key="4">
    <source>
        <dbReference type="Proteomes" id="UP000649345"/>
    </source>
</evidence>